<accession>A0ABV0IQW4</accession>
<evidence type="ECO:0000313" key="2">
    <source>
        <dbReference type="Proteomes" id="UP001462502"/>
    </source>
</evidence>
<organism evidence="1 2">
    <name type="scientific">Chromobacterium phragmitis</name>
    <dbReference type="NCBI Taxonomy" id="2202141"/>
    <lineage>
        <taxon>Bacteria</taxon>
        <taxon>Pseudomonadati</taxon>
        <taxon>Pseudomonadota</taxon>
        <taxon>Betaproteobacteria</taxon>
        <taxon>Neisseriales</taxon>
        <taxon>Chromobacteriaceae</taxon>
        <taxon>Chromobacterium</taxon>
    </lineage>
</organism>
<proteinExistence type="predicted"/>
<sequence length="351" mass="38667">MSWPVSRASRSAHRYARLPEPRLNPARWLDALRGLILDRKIDLVLPTCEEAFYLASGRGGLPCRVLTSDFDLMHRLHHKYQFARMSAGWAAPAPETRLLESQAAVMRMSHAAPGWVFKPVYSRFASRALLRPSAAQLKRVHPTPSHPWVAQRYVPGKEHCSYSLLVDGRLTAHACYHPRHRAGRGSGIWFEPTDPAPIRAFVEQFGAATGYNGQVGFDFIETQDGCCRVLECNPRATSGVHLFSDQPLQLIDALLGNAPECAPLSPTGGPSMVGLAMLLFAAPRRGLSRAFWKDFAAARDVLLRKGDPGPLPAQLIALLEIASRALLRRRGLLAAATADIEWDGDPMGEAR</sequence>
<dbReference type="Gene3D" id="3.30.470.20">
    <property type="entry name" value="ATP-grasp fold, B domain"/>
    <property type="match status" value="1"/>
</dbReference>
<name>A0ABV0IQW4_9NEIS</name>
<protein>
    <recommendedName>
        <fullName evidence="3">ATP-grasp domain-containing protein</fullName>
    </recommendedName>
</protein>
<reference evidence="1 2" key="1">
    <citation type="submission" date="2024-05" db="EMBL/GenBank/DDBJ databases">
        <authorList>
            <person name="De Oliveira J.P."/>
            <person name="Noriler S.A."/>
            <person name="De Oliveira A.G."/>
            <person name="Sipoli D.S."/>
        </authorList>
    </citation>
    <scope>NUCLEOTIDE SEQUENCE [LARGE SCALE GENOMIC DNA]</scope>
    <source>
        <strain evidence="1 2">LABIM192</strain>
    </source>
</reference>
<keyword evidence="2" id="KW-1185">Reference proteome</keyword>
<gene>
    <name evidence="1" type="ORF">ABI908_06065</name>
</gene>
<evidence type="ECO:0008006" key="3">
    <source>
        <dbReference type="Google" id="ProtNLM"/>
    </source>
</evidence>
<dbReference type="EMBL" id="JBDXMI010000001">
    <property type="protein sequence ID" value="MEO9383684.1"/>
    <property type="molecule type" value="Genomic_DNA"/>
</dbReference>
<dbReference type="Proteomes" id="UP001462502">
    <property type="component" value="Unassembled WGS sequence"/>
</dbReference>
<comment type="caution">
    <text evidence="1">The sequence shown here is derived from an EMBL/GenBank/DDBJ whole genome shotgun (WGS) entry which is preliminary data.</text>
</comment>
<evidence type="ECO:0000313" key="1">
    <source>
        <dbReference type="EMBL" id="MEO9383684.1"/>
    </source>
</evidence>
<dbReference type="SUPFAM" id="SSF56059">
    <property type="entry name" value="Glutathione synthetase ATP-binding domain-like"/>
    <property type="match status" value="1"/>
</dbReference>
<dbReference type="RefSeq" id="WP_347937023.1">
    <property type="nucleotide sequence ID" value="NZ_CP158160.1"/>
</dbReference>